<feature type="region of interest" description="Disordered" evidence="10">
    <location>
        <begin position="700"/>
        <end position="742"/>
    </location>
</feature>
<dbReference type="GO" id="GO:0070840">
    <property type="term" value="F:dynein complex binding"/>
    <property type="evidence" value="ECO:0007669"/>
    <property type="project" value="TreeGrafter"/>
</dbReference>
<feature type="compositionally biased region" description="Low complexity" evidence="10">
    <location>
        <begin position="1239"/>
        <end position="1248"/>
    </location>
</feature>
<feature type="region of interest" description="Disordered" evidence="10">
    <location>
        <begin position="347"/>
        <end position="403"/>
    </location>
</feature>
<dbReference type="FunFam" id="3.80.10.10:FF:000166">
    <property type="entry name" value="Dynein assembly factor 1, axonemal"/>
    <property type="match status" value="1"/>
</dbReference>
<dbReference type="GO" id="GO:0005930">
    <property type="term" value="C:axoneme"/>
    <property type="evidence" value="ECO:0007669"/>
    <property type="project" value="TreeGrafter"/>
</dbReference>
<evidence type="ECO:0000256" key="7">
    <source>
        <dbReference type="ARBA" id="ARBA00023273"/>
    </source>
</evidence>
<evidence type="ECO:0000256" key="9">
    <source>
        <dbReference type="SAM" id="Coils"/>
    </source>
</evidence>
<evidence type="ECO:0000256" key="10">
    <source>
        <dbReference type="SAM" id="MobiDB-lite"/>
    </source>
</evidence>
<feature type="region of interest" description="Disordered" evidence="10">
    <location>
        <begin position="1465"/>
        <end position="1489"/>
    </location>
</feature>
<dbReference type="Pfam" id="PF14580">
    <property type="entry name" value="LRR_9"/>
    <property type="match status" value="1"/>
</dbReference>
<evidence type="ECO:0000256" key="1">
    <source>
        <dbReference type="ARBA" id="ARBA00003843"/>
    </source>
</evidence>
<dbReference type="GO" id="GO:0035082">
    <property type="term" value="P:axoneme assembly"/>
    <property type="evidence" value="ECO:0007669"/>
    <property type="project" value="TreeGrafter"/>
</dbReference>
<feature type="compositionally biased region" description="Basic and acidic residues" evidence="10">
    <location>
        <begin position="1254"/>
        <end position="1272"/>
    </location>
</feature>
<dbReference type="SUPFAM" id="SSF52075">
    <property type="entry name" value="Outer arm dynein light chain 1"/>
    <property type="match status" value="1"/>
</dbReference>
<feature type="compositionally biased region" description="Basic and acidic residues" evidence="10">
    <location>
        <begin position="1058"/>
        <end position="1069"/>
    </location>
</feature>
<dbReference type="InterPro" id="IPR050576">
    <property type="entry name" value="Cilia_flagella_integrity"/>
</dbReference>
<evidence type="ECO:0000256" key="5">
    <source>
        <dbReference type="ARBA" id="ARBA00022737"/>
    </source>
</evidence>
<dbReference type="PROSITE" id="PS51450">
    <property type="entry name" value="LRR"/>
    <property type="match status" value="4"/>
</dbReference>
<dbReference type="InterPro" id="IPR001611">
    <property type="entry name" value="Leu-rich_rpt"/>
</dbReference>
<dbReference type="PANTHER" id="PTHR45973:SF9">
    <property type="entry name" value="LEUCINE-RICH REPEAT-CONTAINING PROTEIN 46"/>
    <property type="match status" value="1"/>
</dbReference>
<keyword evidence="7" id="KW-0966">Cell projection</keyword>
<feature type="region of interest" description="Disordered" evidence="10">
    <location>
        <begin position="1231"/>
        <end position="1291"/>
    </location>
</feature>
<evidence type="ECO:0000256" key="2">
    <source>
        <dbReference type="ARBA" id="ARBA00004138"/>
    </source>
</evidence>
<feature type="compositionally biased region" description="Polar residues" evidence="10">
    <location>
        <begin position="360"/>
        <end position="370"/>
    </location>
</feature>
<keyword evidence="4" id="KW-0433">Leucine-rich repeat</keyword>
<keyword evidence="9" id="KW-0175">Coiled coil</keyword>
<comment type="similarity">
    <text evidence="3">Belongs to the DNAAF1 family.</text>
</comment>
<feature type="compositionally biased region" description="Basic and acidic residues" evidence="10">
    <location>
        <begin position="987"/>
        <end position="1002"/>
    </location>
</feature>
<protein>
    <recommendedName>
        <fullName evidence="8">Dynein axonemal assembly factor 1 homolog</fullName>
    </recommendedName>
</protein>
<feature type="coiled-coil region" evidence="9">
    <location>
        <begin position="530"/>
        <end position="557"/>
    </location>
</feature>
<accession>A0AAJ6Z4L7</accession>
<dbReference type="InterPro" id="IPR032675">
    <property type="entry name" value="LRR_dom_sf"/>
</dbReference>
<dbReference type="Gene3D" id="3.80.10.10">
    <property type="entry name" value="Ribonuclease Inhibitor"/>
    <property type="match status" value="2"/>
</dbReference>
<name>A0AAJ6Z4L7_PAPXU</name>
<keyword evidence="5" id="KW-0677">Repeat</keyword>
<dbReference type="RefSeq" id="XP_013165265.1">
    <property type="nucleotide sequence ID" value="XM_013309811.1"/>
</dbReference>
<proteinExistence type="inferred from homology"/>
<feature type="compositionally biased region" description="Basic and acidic residues" evidence="10">
    <location>
        <begin position="1282"/>
        <end position="1291"/>
    </location>
</feature>
<dbReference type="KEGG" id="pxu:106116072"/>
<organism evidence="11">
    <name type="scientific">Papilio xuthus</name>
    <name type="common">Asian swallowtail butterfly</name>
    <dbReference type="NCBI Taxonomy" id="66420"/>
    <lineage>
        <taxon>Eukaryota</taxon>
        <taxon>Metazoa</taxon>
        <taxon>Ecdysozoa</taxon>
        <taxon>Arthropoda</taxon>
        <taxon>Hexapoda</taxon>
        <taxon>Insecta</taxon>
        <taxon>Pterygota</taxon>
        <taxon>Neoptera</taxon>
        <taxon>Endopterygota</taxon>
        <taxon>Lepidoptera</taxon>
        <taxon>Glossata</taxon>
        <taxon>Ditrysia</taxon>
        <taxon>Papilionoidea</taxon>
        <taxon>Papilionidae</taxon>
        <taxon>Papilioninae</taxon>
        <taxon>Papilio</taxon>
    </lineage>
</organism>
<dbReference type="Proteomes" id="UP000694872">
    <property type="component" value="Unplaced"/>
</dbReference>
<dbReference type="PANTHER" id="PTHR45973">
    <property type="entry name" value="PROTEIN PHOSPHATASE 1 REGULATORY SUBUNIT SDS22-RELATED"/>
    <property type="match status" value="1"/>
</dbReference>
<evidence type="ECO:0000256" key="4">
    <source>
        <dbReference type="ARBA" id="ARBA00022614"/>
    </source>
</evidence>
<feature type="compositionally biased region" description="Basic and acidic residues" evidence="10">
    <location>
        <begin position="705"/>
        <end position="742"/>
    </location>
</feature>
<gene>
    <name evidence="11" type="primary">LOC106116072</name>
</gene>
<evidence type="ECO:0000256" key="8">
    <source>
        <dbReference type="ARBA" id="ARBA00024433"/>
    </source>
</evidence>
<dbReference type="CTD" id="318856"/>
<dbReference type="GeneID" id="106116072"/>
<dbReference type="SMART" id="SM00365">
    <property type="entry name" value="LRR_SD22"/>
    <property type="match status" value="5"/>
</dbReference>
<comment type="function">
    <text evidence="1">Cilium-specific protein required for cilia structures.</text>
</comment>
<evidence type="ECO:0000256" key="6">
    <source>
        <dbReference type="ARBA" id="ARBA00023069"/>
    </source>
</evidence>
<comment type="subcellular location">
    <subcellularLocation>
        <location evidence="2">Cell projection</location>
        <location evidence="2">Cilium</location>
    </subcellularLocation>
</comment>
<feature type="region of interest" description="Disordered" evidence="10">
    <location>
        <begin position="987"/>
        <end position="1014"/>
    </location>
</feature>
<evidence type="ECO:0000313" key="11">
    <source>
        <dbReference type="RefSeq" id="XP_013165265.1"/>
    </source>
</evidence>
<feature type="compositionally biased region" description="Low complexity" evidence="10">
    <location>
        <begin position="385"/>
        <end position="399"/>
    </location>
</feature>
<sequence>MEINMNVSENSKEYIEKKREELRIFFKDGNFSKEVLERIIDNELKPLQNRRDENQPYISASADGEIKSEYEVLTGQPFTDITESSTPLTTEELKKMIESNPIIREKSRQIQIARSKSDSGDMYVPLDKINLPDYKQMMDEIKSAKGDEKIIKDANFRNMQALVNSANAYEASLVDANKPLVKETDDEASNSDSEFEAIDKVVTEYTNKSYETRFQETKEMLLELADKHDKLDLHGNNDNVSEQKIKQLTEEYKILQESSSVLPDIKNRRNIFEEIKEEYSINAAMNIPIVNNPIKLKSFEDKKSNLSYIKQMKKDEETNLDEVFSKNFEGKLVDTTKVLTNIDAILSGEPGIGGNKDNSKLSQDQNSAASDQMKEEDSNQDDAANNESLNNNEPTNDNNQSFDDRMEQTLHNALESILNIGDDENRENKDLEFKEMRNLARNLVEGAENLSTLIRSDITNKLNSMNELLNDVNEALENSRKSNILYQNLINDRKSIQTSDITKAPEVTENNENFNNRLKLSSDSVSFSQIDDINTAIVELNQEINCHEERVNKSQIAYETRQKECNEFMKEVDKVLAKSHRVLHPLEHSGTTTLKEHVENLNKESRDLPQFEKQEVERNKRIDGLLFDIKDKMKHNKEVLRLADKLLNRGDTKYKTFGEGSITTEKVDTKAQGDYKNRNDELVTLKKDSNISEVPTKMNTTVSSRIREYEQRKKDATEERRQKQREFQEKLDREKEEANRGPRMTKEFIKNHCKQHKLYCTPHLNDILYLHFKGFAKIENLEEYTGLKCIFLENNGIQRIEGLDMQAELKCLYLHYNVVRKIENLQGCPKLDTLNLDHNFVTCIENLDVVPDLHTLSIAHNMLTTVGDLQHLATCKNLSVLDLSHNRLEDPLIVDVLADMVVLKVLVLTGNPVVRNIPAYRKTLTLRLKELLNLDNRPVFPRDRACAEAWQRGGVQEEIAERKRWIAAEHEKTMKSVRYLIKMREEKKAEREAKEKEEREKLGLPPQEEDVPQIEDVKDKIEEGTSEQVNVKTVDGVVEDMLTGSEAESTSEDSDSDSSTHDEEEKDAPTSEIQWSPNSQTLVQEIDTRQEDPPVQGDCWAGYTGDLNNDNNDKYSSELTAISNLLFNQTPRKSKSATDKNKIKIKDELCEDIKLTREVPTTIAKKPLIEIIESDINNKTDKETSEEIENDHNLTAKPLPVENNVKVCSNDKENKGLKNIIIQEIKYGDTETAMDSDSKNNGDNSKSDCGTKSSDIKDTDNIENKANDKSNEEGNVTAVEETANKTDRTLEQGDGVSLLKYIRGADSDLYDDDEDMTPSAEDLEIFAELEREQKEREARIARGEPAVDPMKLYDKAVMEEYHRARECVPAHQVLPEHKTSVTMYRRDNAFDRIAFSQLTAGDTPDEKKVKLTMVPGAILFQYVDTELQYQIGEEIINKAASSEDTVSINLSSEHDSDNEDIHLQEAENTKRPATALAKTDEEQSVESDFKVNKDNEAFKEKDKNVLKSNENVNGGVDYNVLPPPLASTSLTAALSPADRDQAKQDIIDTINSYDDDRFPSQGTNYANMSENAAVEERVASEILERTLRHEEREFYRHREVVTSRAGSVDNRTNAIIEHISDHLEQEYTLPEVSHILEVHMDEAERRWRAGEFIPYSLQVSPPDSEGEDNEVTLIPSHESTFEDTLTEDTKERDAVRILEVDESIVEVDEQKSNVSENVDLNAKIQEESEDKFEDCIDVDANVQTDVLGANEFDRSEETFTLEMKLALGQEP</sequence>
<keyword evidence="6" id="KW-0969">Cilium</keyword>
<reference evidence="11" key="1">
    <citation type="submission" date="2025-08" db="UniProtKB">
        <authorList>
            <consortium name="RefSeq"/>
        </authorList>
    </citation>
    <scope>IDENTIFICATION</scope>
</reference>
<evidence type="ECO:0000256" key="3">
    <source>
        <dbReference type="ARBA" id="ARBA00006453"/>
    </source>
</evidence>
<feature type="region of interest" description="Disordered" evidence="10">
    <location>
        <begin position="1043"/>
        <end position="1079"/>
    </location>
</feature>